<organism evidence="1 2">
    <name type="scientific">Streptomyces hiroshimensis</name>
    <dbReference type="NCBI Taxonomy" id="66424"/>
    <lineage>
        <taxon>Bacteria</taxon>
        <taxon>Bacillati</taxon>
        <taxon>Actinomycetota</taxon>
        <taxon>Actinomycetes</taxon>
        <taxon>Kitasatosporales</taxon>
        <taxon>Streptomycetaceae</taxon>
        <taxon>Streptomyces</taxon>
    </lineage>
</organism>
<protein>
    <submittedName>
        <fullName evidence="1">Uncharacterized protein</fullName>
    </submittedName>
</protein>
<sequence>MGVSTPTGSISDVTTTNVLNDNTATATHCHGVVRVEWGPEPSTDVCELMLPAKQWGRAGTTAISSTIDELA</sequence>
<gene>
    <name evidence="1" type="ORF">GCM10010324_24570</name>
</gene>
<evidence type="ECO:0000313" key="2">
    <source>
        <dbReference type="Proteomes" id="UP000659223"/>
    </source>
</evidence>
<accession>A0ABQ2YDC3</accession>
<dbReference type="Proteomes" id="UP000659223">
    <property type="component" value="Unassembled WGS sequence"/>
</dbReference>
<reference evidence="2" key="1">
    <citation type="journal article" date="2019" name="Int. J. Syst. Evol. Microbiol.">
        <title>The Global Catalogue of Microorganisms (GCM) 10K type strain sequencing project: providing services to taxonomists for standard genome sequencing and annotation.</title>
        <authorList>
            <consortium name="The Broad Institute Genomics Platform"/>
            <consortium name="The Broad Institute Genome Sequencing Center for Infectious Disease"/>
            <person name="Wu L."/>
            <person name="Ma J."/>
        </authorList>
    </citation>
    <scope>NUCLEOTIDE SEQUENCE [LARGE SCALE GENOMIC DNA]</scope>
    <source>
        <strain evidence="2">JCM 4586</strain>
    </source>
</reference>
<keyword evidence="2" id="KW-1185">Reference proteome</keyword>
<dbReference type="EMBL" id="BMUT01000004">
    <property type="protein sequence ID" value="GGX78126.1"/>
    <property type="molecule type" value="Genomic_DNA"/>
</dbReference>
<evidence type="ECO:0000313" key="1">
    <source>
        <dbReference type="EMBL" id="GGX78126.1"/>
    </source>
</evidence>
<comment type="caution">
    <text evidence="1">The sequence shown here is derived from an EMBL/GenBank/DDBJ whole genome shotgun (WGS) entry which is preliminary data.</text>
</comment>
<name>A0ABQ2YDC3_9ACTN</name>
<proteinExistence type="predicted"/>